<dbReference type="STRING" id="905079.L1JJQ3"/>
<name>L1JJQ3_GUITC</name>
<evidence type="ECO:0000256" key="10">
    <source>
        <dbReference type="SAM" id="MobiDB-lite"/>
    </source>
</evidence>
<feature type="transmembrane region" description="Helical" evidence="11">
    <location>
        <begin position="880"/>
        <end position="899"/>
    </location>
</feature>
<evidence type="ECO:0000256" key="1">
    <source>
        <dbReference type="ARBA" id="ARBA00004651"/>
    </source>
</evidence>
<keyword evidence="11" id="KW-1133">Transmembrane helix</keyword>
<dbReference type="eggNOG" id="KOG3676">
    <property type="taxonomic scope" value="Eukaryota"/>
</dbReference>
<dbReference type="InterPro" id="IPR024862">
    <property type="entry name" value="TRPV"/>
</dbReference>
<dbReference type="PANTHER" id="PTHR10582">
    <property type="entry name" value="TRANSIENT RECEPTOR POTENTIAL ION CHANNEL PROTEIN"/>
    <property type="match status" value="1"/>
</dbReference>
<feature type="transmembrane region" description="Helical" evidence="11">
    <location>
        <begin position="666"/>
        <end position="685"/>
    </location>
</feature>
<dbReference type="Proteomes" id="UP000011087">
    <property type="component" value="Unassembled WGS sequence"/>
</dbReference>
<keyword evidence="3" id="KW-1003">Cell membrane</keyword>
<keyword evidence="4" id="KW-0109">Calcium transport</keyword>
<gene>
    <name evidence="12" type="ORF">GUITHDRAFT_105896</name>
</gene>
<feature type="compositionally biased region" description="Basic and acidic residues" evidence="10">
    <location>
        <begin position="1032"/>
        <end position="1048"/>
    </location>
</feature>
<dbReference type="GO" id="GO:0098703">
    <property type="term" value="P:calcium ion import across plasma membrane"/>
    <property type="evidence" value="ECO:0007669"/>
    <property type="project" value="TreeGrafter"/>
</dbReference>
<keyword evidence="2" id="KW-0813">Transport</keyword>
<dbReference type="PROSITE" id="PS50088">
    <property type="entry name" value="ANK_REPEAT"/>
    <property type="match status" value="2"/>
</dbReference>
<dbReference type="GO" id="GO:0005216">
    <property type="term" value="F:monoatomic ion channel activity"/>
    <property type="evidence" value="ECO:0007669"/>
    <property type="project" value="InterPro"/>
</dbReference>
<dbReference type="GeneID" id="17304900"/>
<dbReference type="OrthoDB" id="533508at2759"/>
<feature type="region of interest" description="Disordered" evidence="10">
    <location>
        <begin position="1099"/>
        <end position="1128"/>
    </location>
</feature>
<evidence type="ECO:0008006" key="15">
    <source>
        <dbReference type="Google" id="ProtNLM"/>
    </source>
</evidence>
<keyword evidence="11" id="KW-0472">Membrane</keyword>
<keyword evidence="14" id="KW-1185">Reference proteome</keyword>
<dbReference type="SMART" id="SM00248">
    <property type="entry name" value="ANK"/>
    <property type="match status" value="3"/>
</dbReference>
<dbReference type="InterPro" id="IPR036770">
    <property type="entry name" value="Ankyrin_rpt-contain_sf"/>
</dbReference>
<evidence type="ECO:0000256" key="6">
    <source>
        <dbReference type="ARBA" id="ARBA00022837"/>
    </source>
</evidence>
<keyword evidence="7" id="KW-0406">Ion transport</keyword>
<sequence length="1128" mass="129287">MVSNPVLRRTNPVLRRKNSTKTSFRNPLGVFDNPDVEESHIDQSNTAKDFALNDEIYQEMLGAKLASIRQHVNEIERESSSRKIQEENVATLSRLRQCSTRREMLIVLHEKNLHGQRRWIPFVYIKAYSEMKSLCEGNDYITEGNDHIKELKNMEEYILRKSQQKNWMECRGPVGELPVHLAFLFGLDELGRKMIKQAIENVKTEEQGKDEQEVRRRSCVNVTYENDLKVWFKETKEGDADHAICAFIRERFGDSTREEALLPISRLMDVASGKDGGMFTGESLLHIAIVQNLEESITWLLEQGADLLSRATGIFFQPYSIEELEIDRKLFSHNRQMNTLGGACHYGEFPLSFACSVASPRICHKIAGRAFKLLKQYEENKIEEANKEQVTELVDYLTTWHYENTDEHRSQNDKLDCKTLYSAFLNNRDHLGNTALHMAVQHGNIDAIRWLLDSSAEPSMCMLNQDNLTPLTLAVRRSQKEAFSVLRLRMQDLAWTYGQVAMVATPLFQIDSFRTSERSNSPDRSDDKAFQPVRSYLVRDKRMKIKVAASSLWEKLRPSRRVQAVPYSSCATYHLHNDPRWKSAVEVLVEHEIVSFAFVKIFRDLVDGKWLAFARFRYLRYHFLPYLTFVIFCTISFERRCRQVWQDVMNDGINSDSLIMTASEEGIIIIDIIVYLIGIPYLFYLSYFEARLRRRDLDPDEDFQLTFDEMIFFLYKNVTSVSCLTSATCLTAVAILRISGHKGARGWNDASHSANIHRDEFRLMAWLMLVLWCSLLHMLLPFRFIGPLLMTIWKMLIGDVFKWLFVYIFILLGFSQSVYILIQDASLEHGSFLGSGFSELLTMNAPVSNFDYVVRYLYVTLGDVRQDEVEVAGSTFADVWLVHIAFIALSTILLVNLLIATMGNTHSLDISASGYLNWWMYHANIVLQMERELSEKDKISHRSGQTQREAVNGNPASAEYAYTSVGTALIQEVEGTEAKHKGLEFEVEQPWMPGMDSRRSSMRDGRIGSAESFKRLHSGSPSPSLANSPRFHSSDRDKQLSLPRKDVRPAPMHSFGVAQVSTQTRIPRETKFDSALQCIIQSSAISISPVDCIDGATQTETSGDSLHRHLTRLKKLPGASTRPRRPEP</sequence>
<dbReference type="PaxDb" id="55529-EKX48290"/>
<feature type="transmembrane region" description="Helical" evidence="11">
    <location>
        <begin position="803"/>
        <end position="822"/>
    </location>
</feature>
<evidence type="ECO:0000313" key="14">
    <source>
        <dbReference type="Proteomes" id="UP000011087"/>
    </source>
</evidence>
<dbReference type="Pfam" id="PF12796">
    <property type="entry name" value="Ank_2"/>
    <property type="match status" value="1"/>
</dbReference>
<dbReference type="EMBL" id="JH992986">
    <property type="protein sequence ID" value="EKX48290.1"/>
    <property type="molecule type" value="Genomic_DNA"/>
</dbReference>
<feature type="repeat" description="ANK" evidence="9">
    <location>
        <begin position="280"/>
        <end position="312"/>
    </location>
</feature>
<keyword evidence="9" id="KW-0040">ANK repeat</keyword>
<evidence type="ECO:0000256" key="2">
    <source>
        <dbReference type="ARBA" id="ARBA00022448"/>
    </source>
</evidence>
<feature type="region of interest" description="Disordered" evidence="10">
    <location>
        <begin position="1012"/>
        <end position="1050"/>
    </location>
</feature>
<organism evidence="12">
    <name type="scientific">Guillardia theta (strain CCMP2712)</name>
    <name type="common">Cryptophyte</name>
    <dbReference type="NCBI Taxonomy" id="905079"/>
    <lineage>
        <taxon>Eukaryota</taxon>
        <taxon>Cryptophyceae</taxon>
        <taxon>Pyrenomonadales</taxon>
        <taxon>Geminigeraceae</taxon>
        <taxon>Guillardia</taxon>
    </lineage>
</organism>
<evidence type="ECO:0000313" key="12">
    <source>
        <dbReference type="EMBL" id="EKX48290.1"/>
    </source>
</evidence>
<dbReference type="SUPFAM" id="SSF48403">
    <property type="entry name" value="Ankyrin repeat"/>
    <property type="match status" value="1"/>
</dbReference>
<proteinExistence type="predicted"/>
<dbReference type="AlphaFoldDB" id="L1JJQ3"/>
<feature type="transmembrane region" description="Helical" evidence="11">
    <location>
        <begin position="718"/>
        <end position="738"/>
    </location>
</feature>
<dbReference type="PANTHER" id="PTHR10582:SF2">
    <property type="entry name" value="INACTIVE"/>
    <property type="match status" value="1"/>
</dbReference>
<reference evidence="14" key="2">
    <citation type="submission" date="2012-11" db="EMBL/GenBank/DDBJ databases">
        <authorList>
            <person name="Kuo A."/>
            <person name="Curtis B.A."/>
            <person name="Tanifuji G."/>
            <person name="Burki F."/>
            <person name="Gruber A."/>
            <person name="Irimia M."/>
            <person name="Maruyama S."/>
            <person name="Arias M.C."/>
            <person name="Ball S.G."/>
            <person name="Gile G.H."/>
            <person name="Hirakawa Y."/>
            <person name="Hopkins J.F."/>
            <person name="Rensing S.A."/>
            <person name="Schmutz J."/>
            <person name="Symeonidi A."/>
            <person name="Elias M."/>
            <person name="Eveleigh R.J."/>
            <person name="Herman E.K."/>
            <person name="Klute M.J."/>
            <person name="Nakayama T."/>
            <person name="Obornik M."/>
            <person name="Reyes-Prieto A."/>
            <person name="Armbrust E.V."/>
            <person name="Aves S.J."/>
            <person name="Beiko R.G."/>
            <person name="Coutinho P."/>
            <person name="Dacks J.B."/>
            <person name="Durnford D.G."/>
            <person name="Fast N.M."/>
            <person name="Green B.R."/>
            <person name="Grisdale C."/>
            <person name="Hempe F."/>
            <person name="Henrissat B."/>
            <person name="Hoppner M.P."/>
            <person name="Ishida K.-I."/>
            <person name="Kim E."/>
            <person name="Koreny L."/>
            <person name="Kroth P.G."/>
            <person name="Liu Y."/>
            <person name="Malik S.-B."/>
            <person name="Maier U.G."/>
            <person name="McRose D."/>
            <person name="Mock T."/>
            <person name="Neilson J.A."/>
            <person name="Onodera N.T."/>
            <person name="Poole A.M."/>
            <person name="Pritham E.J."/>
            <person name="Richards T.A."/>
            <person name="Rocap G."/>
            <person name="Roy S.W."/>
            <person name="Sarai C."/>
            <person name="Schaack S."/>
            <person name="Shirato S."/>
            <person name="Slamovits C.H."/>
            <person name="Spencer D.F."/>
            <person name="Suzuki S."/>
            <person name="Worden A.Z."/>
            <person name="Zauner S."/>
            <person name="Barry K."/>
            <person name="Bell C."/>
            <person name="Bharti A.K."/>
            <person name="Crow J.A."/>
            <person name="Grimwood J."/>
            <person name="Kramer R."/>
            <person name="Lindquist E."/>
            <person name="Lucas S."/>
            <person name="Salamov A."/>
            <person name="McFadden G.I."/>
            <person name="Lane C.E."/>
            <person name="Keeling P.J."/>
            <person name="Gray M.W."/>
            <person name="Grigoriev I.V."/>
            <person name="Archibald J.M."/>
        </authorList>
    </citation>
    <scope>NUCLEOTIDE SEQUENCE</scope>
    <source>
        <strain evidence="14">CCMP2712</strain>
    </source>
</reference>
<keyword evidence="8" id="KW-0407">Ion channel</keyword>
<evidence type="ECO:0000256" key="3">
    <source>
        <dbReference type="ARBA" id="ARBA00022475"/>
    </source>
</evidence>
<reference evidence="12 14" key="1">
    <citation type="journal article" date="2012" name="Nature">
        <title>Algal genomes reveal evolutionary mosaicism and the fate of nucleomorphs.</title>
        <authorList>
            <consortium name="DOE Joint Genome Institute"/>
            <person name="Curtis B.A."/>
            <person name="Tanifuji G."/>
            <person name="Burki F."/>
            <person name="Gruber A."/>
            <person name="Irimia M."/>
            <person name="Maruyama S."/>
            <person name="Arias M.C."/>
            <person name="Ball S.G."/>
            <person name="Gile G.H."/>
            <person name="Hirakawa Y."/>
            <person name="Hopkins J.F."/>
            <person name="Kuo A."/>
            <person name="Rensing S.A."/>
            <person name="Schmutz J."/>
            <person name="Symeonidi A."/>
            <person name="Elias M."/>
            <person name="Eveleigh R.J."/>
            <person name="Herman E.K."/>
            <person name="Klute M.J."/>
            <person name="Nakayama T."/>
            <person name="Obornik M."/>
            <person name="Reyes-Prieto A."/>
            <person name="Armbrust E.V."/>
            <person name="Aves S.J."/>
            <person name="Beiko R.G."/>
            <person name="Coutinho P."/>
            <person name="Dacks J.B."/>
            <person name="Durnford D.G."/>
            <person name="Fast N.M."/>
            <person name="Green B.R."/>
            <person name="Grisdale C.J."/>
            <person name="Hempel F."/>
            <person name="Henrissat B."/>
            <person name="Hoppner M.P."/>
            <person name="Ishida K."/>
            <person name="Kim E."/>
            <person name="Koreny L."/>
            <person name="Kroth P.G."/>
            <person name="Liu Y."/>
            <person name="Malik S.B."/>
            <person name="Maier U.G."/>
            <person name="McRose D."/>
            <person name="Mock T."/>
            <person name="Neilson J.A."/>
            <person name="Onodera N.T."/>
            <person name="Poole A.M."/>
            <person name="Pritham E.J."/>
            <person name="Richards T.A."/>
            <person name="Rocap G."/>
            <person name="Roy S.W."/>
            <person name="Sarai C."/>
            <person name="Schaack S."/>
            <person name="Shirato S."/>
            <person name="Slamovits C.H."/>
            <person name="Spencer D.F."/>
            <person name="Suzuki S."/>
            <person name="Worden A.Z."/>
            <person name="Zauner S."/>
            <person name="Barry K."/>
            <person name="Bell C."/>
            <person name="Bharti A.K."/>
            <person name="Crow J.A."/>
            <person name="Grimwood J."/>
            <person name="Kramer R."/>
            <person name="Lindquist E."/>
            <person name="Lucas S."/>
            <person name="Salamov A."/>
            <person name="McFadden G.I."/>
            <person name="Lane C.E."/>
            <person name="Keeling P.J."/>
            <person name="Gray M.W."/>
            <person name="Grigoriev I.V."/>
            <person name="Archibald J.M."/>
        </authorList>
    </citation>
    <scope>NUCLEOTIDE SEQUENCE</scope>
    <source>
        <strain evidence="12 14">CCMP2712</strain>
    </source>
</reference>
<evidence type="ECO:0000256" key="8">
    <source>
        <dbReference type="ARBA" id="ARBA00023303"/>
    </source>
</evidence>
<dbReference type="Gene3D" id="1.25.40.20">
    <property type="entry name" value="Ankyrin repeat-containing domain"/>
    <property type="match status" value="1"/>
</dbReference>
<evidence type="ECO:0000256" key="5">
    <source>
        <dbReference type="ARBA" id="ARBA00022737"/>
    </source>
</evidence>
<dbReference type="GO" id="GO:0005886">
    <property type="term" value="C:plasma membrane"/>
    <property type="evidence" value="ECO:0007669"/>
    <property type="project" value="UniProtKB-SubCell"/>
</dbReference>
<dbReference type="PROSITE" id="PS50297">
    <property type="entry name" value="ANK_REP_REGION"/>
    <property type="match status" value="2"/>
</dbReference>
<evidence type="ECO:0000313" key="13">
    <source>
        <dbReference type="EnsemblProtists" id="EKX48290"/>
    </source>
</evidence>
<feature type="transmembrane region" description="Helical" evidence="11">
    <location>
        <begin position="618"/>
        <end position="637"/>
    </location>
</feature>
<comment type="subcellular location">
    <subcellularLocation>
        <location evidence="1">Cell membrane</location>
        <topology evidence="1">Multi-pass membrane protein</topology>
    </subcellularLocation>
</comment>
<evidence type="ECO:0000256" key="7">
    <source>
        <dbReference type="ARBA" id="ARBA00023065"/>
    </source>
</evidence>
<reference evidence="13" key="3">
    <citation type="submission" date="2016-03" db="UniProtKB">
        <authorList>
            <consortium name="EnsemblProtists"/>
        </authorList>
    </citation>
    <scope>IDENTIFICATION</scope>
</reference>
<feature type="transmembrane region" description="Helical" evidence="11">
    <location>
        <begin position="763"/>
        <end position="782"/>
    </location>
</feature>
<dbReference type="EnsemblProtists" id="EKX48290">
    <property type="protein sequence ID" value="EKX48290"/>
    <property type="gene ID" value="GUITHDRAFT_105896"/>
</dbReference>
<feature type="repeat" description="ANK" evidence="9">
    <location>
        <begin position="431"/>
        <end position="457"/>
    </location>
</feature>
<dbReference type="KEGG" id="gtt:GUITHDRAFT_105896"/>
<evidence type="ECO:0000256" key="9">
    <source>
        <dbReference type="PROSITE-ProRule" id="PRU00023"/>
    </source>
</evidence>
<evidence type="ECO:0000256" key="4">
    <source>
        <dbReference type="ARBA" id="ARBA00022568"/>
    </source>
</evidence>
<dbReference type="RefSeq" id="XP_005835270.1">
    <property type="nucleotide sequence ID" value="XM_005835213.1"/>
</dbReference>
<keyword evidence="5" id="KW-0677">Repeat</keyword>
<protein>
    <recommendedName>
        <fullName evidence="15">Ion transport domain-containing protein</fullName>
    </recommendedName>
</protein>
<keyword evidence="6" id="KW-0106">Calcium</keyword>
<feature type="compositionally biased region" description="Polar residues" evidence="10">
    <location>
        <begin position="1019"/>
        <end position="1031"/>
    </location>
</feature>
<dbReference type="HOGENOM" id="CLU_279457_0_0_1"/>
<keyword evidence="11" id="KW-0812">Transmembrane</keyword>
<evidence type="ECO:0000256" key="11">
    <source>
        <dbReference type="SAM" id="Phobius"/>
    </source>
</evidence>
<accession>L1JJQ3</accession>
<dbReference type="InterPro" id="IPR002110">
    <property type="entry name" value="Ankyrin_rpt"/>
</dbReference>